<sequence length="455" mass="50852">MKRKNLNKLLASGLMVTTLLVGCSSGTKSDASSGDDVSNEVVESSEITKEEVTIKFSWWGADNRHEAMKEVAKLYEKANPNVTVDIEYGAWDGWQTKILTQLSGKTEADVMQVNYNWLFSYGRGKNVFYNLDEVKNFIDLSNWDENYLKAMQVSGEQAAVPHGMTGRVNLMNSKLFTENDLELPVTYTDLIEAGKVISKDNTATGAENKYAFTNMGEVSKDLFIAQMLFNKTGKVMQTDGQVNYSVEEVEEVLSQYKAFEDAGVMPTFAQDPSIENESNPEWVNGRTGGIYEWANSLGKWVSSYQSGQASDDLTVGAYFNETANEKPNVYVKPNFGYAVSRNSKNPEVAADFINFMFTNEEAVKAAGDTLGVSSNKVTYDFQEKLALIDGSVKQGYEVLAEYDQTVMDPYFEDENVRNERYTAIEAFRSGKSTAAEAAKDYVEKQQNALDKYYKD</sequence>
<dbReference type="PANTHER" id="PTHR43649">
    <property type="entry name" value="ARABINOSE-BINDING PROTEIN-RELATED"/>
    <property type="match status" value="1"/>
</dbReference>
<comment type="caution">
    <text evidence="2">The sequence shown here is derived from an EMBL/GenBank/DDBJ whole genome shotgun (WGS) entry which is preliminary data.</text>
</comment>
<organism evidence="2 3">
    <name type="scientific">Enterococcus lemanii</name>
    <dbReference type="NCBI Taxonomy" id="1159752"/>
    <lineage>
        <taxon>Bacteria</taxon>
        <taxon>Bacillati</taxon>
        <taxon>Bacillota</taxon>
        <taxon>Bacilli</taxon>
        <taxon>Lactobacillales</taxon>
        <taxon>Enterococcaceae</taxon>
        <taxon>Enterococcus</taxon>
    </lineage>
</organism>
<dbReference type="RefSeq" id="WP_204654156.1">
    <property type="nucleotide sequence ID" value="NZ_JAFBFD010000021.1"/>
</dbReference>
<reference evidence="3" key="1">
    <citation type="journal article" date="2019" name="Int. J. Syst. Evol. Microbiol.">
        <title>The Global Catalogue of Microorganisms (GCM) 10K type strain sequencing project: providing services to taxonomists for standard genome sequencing and annotation.</title>
        <authorList>
            <consortium name="The Broad Institute Genomics Platform"/>
            <consortium name="The Broad Institute Genome Sequencing Center for Infectious Disease"/>
            <person name="Wu L."/>
            <person name="Ma J."/>
        </authorList>
    </citation>
    <scope>NUCLEOTIDE SEQUENCE [LARGE SCALE GENOMIC DNA]</scope>
    <source>
        <strain evidence="3">CGMCC 1.19032</strain>
    </source>
</reference>
<dbReference type="Gene3D" id="3.40.190.10">
    <property type="entry name" value="Periplasmic binding protein-like II"/>
    <property type="match status" value="2"/>
</dbReference>
<keyword evidence="3" id="KW-1185">Reference proteome</keyword>
<feature type="chain" id="PRO_5045731411" evidence="1">
    <location>
        <begin position="24"/>
        <end position="455"/>
    </location>
</feature>
<dbReference type="InterPro" id="IPR006059">
    <property type="entry name" value="SBP"/>
</dbReference>
<dbReference type="PANTHER" id="PTHR43649:SF11">
    <property type="entry name" value="ABC TRANSPORTER SUBSTRATE-BINDING PROTEIN YESO-RELATED"/>
    <property type="match status" value="1"/>
</dbReference>
<dbReference type="Pfam" id="PF01547">
    <property type="entry name" value="SBP_bac_1"/>
    <property type="match status" value="1"/>
</dbReference>
<protein>
    <submittedName>
        <fullName evidence="2">ABC transporter substrate-binding protein</fullName>
    </submittedName>
</protein>
<feature type="signal peptide" evidence="1">
    <location>
        <begin position="1"/>
        <end position="23"/>
    </location>
</feature>
<accession>A0ABV9MR63</accession>
<dbReference type="EMBL" id="JBHSGS010000009">
    <property type="protein sequence ID" value="MFC4718476.1"/>
    <property type="molecule type" value="Genomic_DNA"/>
</dbReference>
<evidence type="ECO:0000256" key="1">
    <source>
        <dbReference type="SAM" id="SignalP"/>
    </source>
</evidence>
<keyword evidence="1" id="KW-0732">Signal</keyword>
<name>A0ABV9MR63_9ENTE</name>
<evidence type="ECO:0000313" key="2">
    <source>
        <dbReference type="EMBL" id="MFC4718476.1"/>
    </source>
</evidence>
<dbReference type="Proteomes" id="UP001595969">
    <property type="component" value="Unassembled WGS sequence"/>
</dbReference>
<dbReference type="SUPFAM" id="SSF53850">
    <property type="entry name" value="Periplasmic binding protein-like II"/>
    <property type="match status" value="1"/>
</dbReference>
<gene>
    <name evidence="2" type="ORF">ACFO5I_01775</name>
</gene>
<proteinExistence type="predicted"/>
<dbReference type="InterPro" id="IPR050490">
    <property type="entry name" value="Bact_solute-bd_prot1"/>
</dbReference>
<evidence type="ECO:0000313" key="3">
    <source>
        <dbReference type="Proteomes" id="UP001595969"/>
    </source>
</evidence>
<dbReference type="PROSITE" id="PS51257">
    <property type="entry name" value="PROKAR_LIPOPROTEIN"/>
    <property type="match status" value="1"/>
</dbReference>